<protein>
    <recommendedName>
        <fullName evidence="3">Hydrogenase maturation nickel metallochaperone HypA</fullName>
    </recommendedName>
</protein>
<name>S6D8Y1_9EURY</name>
<reference evidence="1 2" key="1">
    <citation type="journal article" date="2014" name="Environ. Microbiol.">
        <title>Halorhabdus tiamatea: proteogenomics and glycosidase activity measurements identify the first cultivated euryarchaeon from a deep-sea anoxic brine lake as potential polysaccharide degrader.</title>
        <authorList>
            <person name="Werner J."/>
            <person name="Ferrer M."/>
            <person name="Michel G."/>
            <person name="Mann A.J."/>
            <person name="Huang S."/>
            <person name="Juarez S."/>
            <person name="Ciordia S."/>
            <person name="Albar J.P."/>
            <person name="Alcaide M."/>
            <person name="La Cono V."/>
            <person name="Yakimov M.M."/>
            <person name="Antunes A."/>
            <person name="Taborda M."/>
            <person name="Da Costa M.S."/>
            <person name="Amann R.I."/>
            <person name="Gloeckner F.O."/>
            <person name="Golyshina O.V."/>
            <person name="Golyshin P.N."/>
            <person name="Teeling H."/>
        </authorList>
    </citation>
    <scope>NUCLEOTIDE SEQUENCE [LARGE SCALE GENOMIC DNA]</scope>
    <source>
        <strain evidence="2">SARL4B</strain>
    </source>
</reference>
<dbReference type="HOGENOM" id="CLU_203603_0_0_2"/>
<dbReference type="KEGG" id="hti:HTIA_2138"/>
<accession>S6D8Y1</accession>
<dbReference type="SUPFAM" id="SSF144020">
    <property type="entry name" value="FdhE-like"/>
    <property type="match status" value="1"/>
</dbReference>
<dbReference type="InterPro" id="IPR024064">
    <property type="entry name" value="FdhE-like_sf"/>
</dbReference>
<dbReference type="Gene3D" id="3.90.1670.10">
    <property type="entry name" value="FdhE-like domain"/>
    <property type="match status" value="1"/>
</dbReference>
<dbReference type="Proteomes" id="UP000015381">
    <property type="component" value="Chromosome I"/>
</dbReference>
<evidence type="ECO:0000313" key="1">
    <source>
        <dbReference type="EMBL" id="CCQ34251.1"/>
    </source>
</evidence>
<sequence length="51" mass="5657">MGVFSRDRSGSAAGGSRPYICLSCETRFSVQYHACPECGSYDVRHVKWVEA</sequence>
<dbReference type="EMBL" id="HF571520">
    <property type="protein sequence ID" value="CCQ34251.1"/>
    <property type="molecule type" value="Genomic_DNA"/>
</dbReference>
<proteinExistence type="predicted"/>
<organism evidence="1 2">
    <name type="scientific">Halorhabdus tiamatea SARL4B</name>
    <dbReference type="NCBI Taxonomy" id="1033806"/>
    <lineage>
        <taxon>Archaea</taxon>
        <taxon>Methanobacteriati</taxon>
        <taxon>Methanobacteriota</taxon>
        <taxon>Stenosarchaea group</taxon>
        <taxon>Halobacteria</taxon>
        <taxon>Halobacteriales</taxon>
        <taxon>Haloarculaceae</taxon>
        <taxon>Halorhabdus</taxon>
    </lineage>
</organism>
<evidence type="ECO:0008006" key="3">
    <source>
        <dbReference type="Google" id="ProtNLM"/>
    </source>
</evidence>
<keyword evidence="2" id="KW-1185">Reference proteome</keyword>
<evidence type="ECO:0000313" key="2">
    <source>
        <dbReference type="Proteomes" id="UP000015381"/>
    </source>
</evidence>
<gene>
    <name evidence="1" type="ORF">HTIA_2138</name>
</gene>
<dbReference type="AlphaFoldDB" id="S6D8Y1"/>